<comment type="caution">
    <text evidence="1">The sequence shown here is derived from an EMBL/GenBank/DDBJ whole genome shotgun (WGS) entry which is preliminary data.</text>
</comment>
<gene>
    <name evidence="1" type="ORF">VNO77_27292</name>
</gene>
<sequence length="78" mass="8907">MVSLQHGGPRRYWLYKQLLWVHHVLKEGHITKDVKPKTSWNVWIISKSTQGKPPLDARGPKCFAKDAEVGALVREAFA</sequence>
<proteinExistence type="predicted"/>
<protein>
    <submittedName>
        <fullName evidence="1">Uncharacterized protein</fullName>
    </submittedName>
</protein>
<name>A0AAN9KXL2_CANGL</name>
<dbReference type="Proteomes" id="UP001367508">
    <property type="component" value="Unassembled WGS sequence"/>
</dbReference>
<accession>A0AAN9KXL2</accession>
<dbReference type="EMBL" id="JAYMYQ010000006">
    <property type="protein sequence ID" value="KAK7323799.1"/>
    <property type="molecule type" value="Genomic_DNA"/>
</dbReference>
<evidence type="ECO:0000313" key="2">
    <source>
        <dbReference type="Proteomes" id="UP001367508"/>
    </source>
</evidence>
<dbReference type="AlphaFoldDB" id="A0AAN9KXL2"/>
<evidence type="ECO:0000313" key="1">
    <source>
        <dbReference type="EMBL" id="KAK7323799.1"/>
    </source>
</evidence>
<keyword evidence="2" id="KW-1185">Reference proteome</keyword>
<organism evidence="1 2">
    <name type="scientific">Canavalia gladiata</name>
    <name type="common">Sword bean</name>
    <name type="synonym">Dolichos gladiatus</name>
    <dbReference type="NCBI Taxonomy" id="3824"/>
    <lineage>
        <taxon>Eukaryota</taxon>
        <taxon>Viridiplantae</taxon>
        <taxon>Streptophyta</taxon>
        <taxon>Embryophyta</taxon>
        <taxon>Tracheophyta</taxon>
        <taxon>Spermatophyta</taxon>
        <taxon>Magnoliopsida</taxon>
        <taxon>eudicotyledons</taxon>
        <taxon>Gunneridae</taxon>
        <taxon>Pentapetalae</taxon>
        <taxon>rosids</taxon>
        <taxon>fabids</taxon>
        <taxon>Fabales</taxon>
        <taxon>Fabaceae</taxon>
        <taxon>Papilionoideae</taxon>
        <taxon>50 kb inversion clade</taxon>
        <taxon>NPAAA clade</taxon>
        <taxon>indigoferoid/millettioid clade</taxon>
        <taxon>Phaseoleae</taxon>
        <taxon>Canavalia</taxon>
    </lineage>
</organism>
<reference evidence="1 2" key="1">
    <citation type="submission" date="2024-01" db="EMBL/GenBank/DDBJ databases">
        <title>The genomes of 5 underutilized Papilionoideae crops provide insights into root nodulation and disease resistanc.</title>
        <authorList>
            <person name="Jiang F."/>
        </authorList>
    </citation>
    <scope>NUCLEOTIDE SEQUENCE [LARGE SCALE GENOMIC DNA]</scope>
    <source>
        <strain evidence="1">LVBAO_FW01</strain>
        <tissue evidence="1">Leaves</tissue>
    </source>
</reference>